<dbReference type="SUPFAM" id="SSF102735">
    <property type="entry name" value="Trigger factor ribosome-binding domain"/>
    <property type="match status" value="1"/>
</dbReference>
<feature type="domain" description="PPIase FKBP-type" evidence="13">
    <location>
        <begin position="180"/>
        <end position="240"/>
    </location>
</feature>
<dbReference type="NCBIfam" id="TIGR00115">
    <property type="entry name" value="tig"/>
    <property type="match status" value="1"/>
</dbReference>
<evidence type="ECO:0000256" key="10">
    <source>
        <dbReference type="HAMAP-Rule" id="MF_00303"/>
    </source>
</evidence>
<dbReference type="Pfam" id="PF05698">
    <property type="entry name" value="Trigger_C"/>
    <property type="match status" value="1"/>
</dbReference>
<reference evidence="14 15" key="1">
    <citation type="submission" date="2023-10" db="EMBL/GenBank/DDBJ databases">
        <title>Sorlinia euscelidii gen. nov., sp. nov., an acetic acid bacteria isolated from the gut of Euscelidius variegatus emitter.</title>
        <authorList>
            <person name="Michoud G."/>
            <person name="Marasco R."/>
            <person name="Seferji K."/>
            <person name="Gonella E."/>
            <person name="Garuglieri E."/>
            <person name="Alma A."/>
            <person name="Mapelli F."/>
            <person name="Borin S."/>
            <person name="Daffonchio D."/>
            <person name="Crotti E."/>
        </authorList>
    </citation>
    <scope>NUCLEOTIDE SEQUENCE [LARGE SCALE GENOMIC DNA]</scope>
    <source>
        <strain evidence="14 15">EV16P</strain>
    </source>
</reference>
<keyword evidence="5 10" id="KW-0697">Rotamase</keyword>
<dbReference type="InterPro" id="IPR008880">
    <property type="entry name" value="Trigger_fac_C"/>
</dbReference>
<accession>A0ABU7U5A2</accession>
<dbReference type="InterPro" id="IPR008881">
    <property type="entry name" value="Trigger_fac_ribosome-bd_bac"/>
</dbReference>
<dbReference type="InterPro" id="IPR037041">
    <property type="entry name" value="Trigger_fac_C_sf"/>
</dbReference>
<evidence type="ECO:0000256" key="11">
    <source>
        <dbReference type="PROSITE-ProRule" id="PRU00277"/>
    </source>
</evidence>
<sequence length="459" mass="51072">MPGTIVDSSFVERIAWKMQVTQTQSEGLKREFKVTVPASDLQERRAARLQELARTVNIPGFRPGKVPASVVKQRFGQSVEGEVLDKTINECVSELMKTHDLRPASQPKVDVGQLDDASDLEFTLNLEVLPAITIPETSDITLTRMTAKPAQDGIDKALEELAKRNRSFENIEEARPAKEGDVLNVNFVGKIDGTPFDGGTANDVNVEIGGAGFIPGFAEQIEGMSAGEEKTINVTFPADYQAKELAGKEAQFEIKANSLKKPVDPAIDDELAKKMGFESLEKLRELISSQAENEYSQLTRLRIKRELLDKLAERTDFEAPESMIEAEFGQIWQRIEQDRQNGSLDEEDASKSEDDLRSDYRKIAERRVKLGLLLAEIGREKEISVSREELMGAVQQEAMRYPGQEQAVFEFFGKNPQAVEGLRGPILENKVVDYLIELAQVTDKEVTPEELADMPGASL</sequence>
<comment type="caution">
    <text evidence="14">The sequence shown here is derived from an EMBL/GenBank/DDBJ whole genome shotgun (WGS) entry which is preliminary data.</text>
</comment>
<evidence type="ECO:0000256" key="7">
    <source>
        <dbReference type="ARBA" id="ARBA00023235"/>
    </source>
</evidence>
<evidence type="ECO:0000256" key="3">
    <source>
        <dbReference type="ARBA" id="ARBA00013194"/>
    </source>
</evidence>
<evidence type="ECO:0000256" key="8">
    <source>
        <dbReference type="ARBA" id="ARBA00024849"/>
    </source>
</evidence>
<dbReference type="Pfam" id="PF05697">
    <property type="entry name" value="Trigger_N"/>
    <property type="match status" value="1"/>
</dbReference>
<comment type="subcellular location">
    <subcellularLocation>
        <location evidence="10">Cytoplasm</location>
    </subcellularLocation>
    <text evidence="10">About half TF is bound to the ribosome near the polypeptide exit tunnel while the other half is free in the cytoplasm.</text>
</comment>
<dbReference type="Gene3D" id="3.10.50.40">
    <property type="match status" value="1"/>
</dbReference>
<evidence type="ECO:0000256" key="9">
    <source>
        <dbReference type="ARBA" id="ARBA00029986"/>
    </source>
</evidence>
<dbReference type="Proteomes" id="UP001312908">
    <property type="component" value="Unassembled WGS sequence"/>
</dbReference>
<keyword evidence="10 12" id="KW-0131">Cell cycle</keyword>
<evidence type="ECO:0000313" key="15">
    <source>
        <dbReference type="Proteomes" id="UP001312908"/>
    </source>
</evidence>
<dbReference type="InterPro" id="IPR036611">
    <property type="entry name" value="Trigger_fac_ribosome-bd_sf"/>
</dbReference>
<protein>
    <recommendedName>
        <fullName evidence="4 10">Trigger factor</fullName>
        <shortName evidence="10">TF</shortName>
        <ecNumber evidence="3 10">5.2.1.8</ecNumber>
    </recommendedName>
    <alternativeName>
        <fullName evidence="9 10">PPIase</fullName>
    </alternativeName>
</protein>
<dbReference type="PIRSF" id="PIRSF003095">
    <property type="entry name" value="Trigger_factor"/>
    <property type="match status" value="1"/>
</dbReference>
<keyword evidence="6 10" id="KW-0143">Chaperone</keyword>
<dbReference type="HAMAP" id="MF_00303">
    <property type="entry name" value="Trigger_factor_Tig"/>
    <property type="match status" value="1"/>
</dbReference>
<comment type="function">
    <text evidence="8 10">Involved in protein export. Acts as a chaperone by maintaining the newly synthesized protein in an open conformation. Functions as a peptidyl-prolyl cis-trans isomerase.</text>
</comment>
<comment type="similarity">
    <text evidence="2 10 12">Belongs to the FKBP-type PPIase family. Tig subfamily.</text>
</comment>
<dbReference type="Gene3D" id="3.30.70.1050">
    <property type="entry name" value="Trigger factor ribosome-binding domain"/>
    <property type="match status" value="1"/>
</dbReference>
<evidence type="ECO:0000256" key="6">
    <source>
        <dbReference type="ARBA" id="ARBA00023186"/>
    </source>
</evidence>
<evidence type="ECO:0000256" key="2">
    <source>
        <dbReference type="ARBA" id="ARBA00005464"/>
    </source>
</evidence>
<evidence type="ECO:0000313" key="14">
    <source>
        <dbReference type="EMBL" id="MEE8659521.1"/>
    </source>
</evidence>
<organism evidence="14 15">
    <name type="scientific">Sorlinia euscelidii</name>
    <dbReference type="NCBI Taxonomy" id="3081148"/>
    <lineage>
        <taxon>Bacteria</taxon>
        <taxon>Pseudomonadati</taxon>
        <taxon>Pseudomonadota</taxon>
        <taxon>Alphaproteobacteria</taxon>
        <taxon>Acetobacterales</taxon>
        <taxon>Acetobacteraceae</taxon>
        <taxon>Sorlinia</taxon>
    </lineage>
</organism>
<evidence type="ECO:0000259" key="13">
    <source>
        <dbReference type="PROSITE" id="PS50059"/>
    </source>
</evidence>
<comment type="catalytic activity">
    <reaction evidence="1 10 11">
        <text>[protein]-peptidylproline (omega=180) = [protein]-peptidylproline (omega=0)</text>
        <dbReference type="Rhea" id="RHEA:16237"/>
        <dbReference type="Rhea" id="RHEA-COMP:10747"/>
        <dbReference type="Rhea" id="RHEA-COMP:10748"/>
        <dbReference type="ChEBI" id="CHEBI:83833"/>
        <dbReference type="ChEBI" id="CHEBI:83834"/>
        <dbReference type="EC" id="5.2.1.8"/>
    </reaction>
</comment>
<dbReference type="InterPro" id="IPR046357">
    <property type="entry name" value="PPIase_dom_sf"/>
</dbReference>
<name>A0ABU7U5A2_9PROT</name>
<dbReference type="PROSITE" id="PS50059">
    <property type="entry name" value="FKBP_PPIASE"/>
    <property type="match status" value="1"/>
</dbReference>
<proteinExistence type="inferred from homology"/>
<dbReference type="PANTHER" id="PTHR30560">
    <property type="entry name" value="TRIGGER FACTOR CHAPERONE AND PEPTIDYL-PROLYL CIS/TRANS ISOMERASE"/>
    <property type="match status" value="1"/>
</dbReference>
<keyword evidence="7 10" id="KW-0413">Isomerase</keyword>
<evidence type="ECO:0000256" key="1">
    <source>
        <dbReference type="ARBA" id="ARBA00000971"/>
    </source>
</evidence>
<comment type="domain">
    <text evidence="10">Consists of 3 domains; the N-terminus binds the ribosome, the middle domain has PPIase activity, while the C-terminus has intrinsic chaperone activity on its own.</text>
</comment>
<evidence type="ECO:0000256" key="4">
    <source>
        <dbReference type="ARBA" id="ARBA00016902"/>
    </source>
</evidence>
<keyword evidence="15" id="KW-1185">Reference proteome</keyword>
<dbReference type="SUPFAM" id="SSF54534">
    <property type="entry name" value="FKBP-like"/>
    <property type="match status" value="1"/>
</dbReference>
<evidence type="ECO:0000256" key="12">
    <source>
        <dbReference type="RuleBase" id="RU003914"/>
    </source>
</evidence>
<dbReference type="EC" id="5.2.1.8" evidence="3 10"/>
<keyword evidence="10 12" id="KW-0132">Cell division</keyword>
<dbReference type="InterPro" id="IPR027304">
    <property type="entry name" value="Trigger_fact/SurA_dom_sf"/>
</dbReference>
<dbReference type="SUPFAM" id="SSF109998">
    <property type="entry name" value="Triger factor/SurA peptide-binding domain-like"/>
    <property type="match status" value="1"/>
</dbReference>
<dbReference type="InterPro" id="IPR001179">
    <property type="entry name" value="PPIase_FKBP_dom"/>
</dbReference>
<dbReference type="Gene3D" id="1.10.3120.10">
    <property type="entry name" value="Trigger factor, C-terminal domain"/>
    <property type="match status" value="1"/>
</dbReference>
<keyword evidence="10" id="KW-0963">Cytoplasm</keyword>
<gene>
    <name evidence="10" type="primary">tig</name>
    <name evidence="14" type="ORF">DOFOFD_10960</name>
</gene>
<evidence type="ECO:0000256" key="5">
    <source>
        <dbReference type="ARBA" id="ARBA00023110"/>
    </source>
</evidence>
<dbReference type="PANTHER" id="PTHR30560:SF3">
    <property type="entry name" value="TRIGGER FACTOR-LIKE PROTEIN TIG, CHLOROPLASTIC"/>
    <property type="match status" value="1"/>
</dbReference>
<dbReference type="InterPro" id="IPR005215">
    <property type="entry name" value="Trig_fac"/>
</dbReference>
<dbReference type="Pfam" id="PF00254">
    <property type="entry name" value="FKBP_C"/>
    <property type="match status" value="1"/>
</dbReference>
<dbReference type="EMBL" id="JAWJZY010000006">
    <property type="protein sequence ID" value="MEE8659521.1"/>
    <property type="molecule type" value="Genomic_DNA"/>
</dbReference>